<name>A0AC60QXX0_IXOPE</name>
<sequence>MEHHKHLLPGETQKDMFLKLGHRQRLSQSSHSEDQHESDVQSFATELSHLRVKESQVTPLADLELCQASGRQVSKTWIEGVPEKGGVPTPLPVRLFDACAKKQDEQRQLELLHELGRTLQSLGKQDFGAVLLAA</sequence>
<evidence type="ECO:0000313" key="2">
    <source>
        <dbReference type="Proteomes" id="UP000805193"/>
    </source>
</evidence>
<accession>A0AC60QXX0</accession>
<dbReference type="EMBL" id="JABSTQ010001935">
    <property type="protein sequence ID" value="KAG0444513.1"/>
    <property type="molecule type" value="Genomic_DNA"/>
</dbReference>
<gene>
    <name evidence="1" type="ORF">HPB47_013714</name>
</gene>
<evidence type="ECO:0000313" key="1">
    <source>
        <dbReference type="EMBL" id="KAG0444513.1"/>
    </source>
</evidence>
<dbReference type="Proteomes" id="UP000805193">
    <property type="component" value="Unassembled WGS sequence"/>
</dbReference>
<reference evidence="1 2" key="1">
    <citation type="journal article" date="2020" name="Cell">
        <title>Large-Scale Comparative Analyses of Tick Genomes Elucidate Their Genetic Diversity and Vector Capacities.</title>
        <authorList>
            <consortium name="Tick Genome and Microbiome Consortium (TIGMIC)"/>
            <person name="Jia N."/>
            <person name="Wang J."/>
            <person name="Shi W."/>
            <person name="Du L."/>
            <person name="Sun Y."/>
            <person name="Zhan W."/>
            <person name="Jiang J.F."/>
            <person name="Wang Q."/>
            <person name="Zhang B."/>
            <person name="Ji P."/>
            <person name="Bell-Sakyi L."/>
            <person name="Cui X.M."/>
            <person name="Yuan T.T."/>
            <person name="Jiang B.G."/>
            <person name="Yang W.F."/>
            <person name="Lam T.T."/>
            <person name="Chang Q.C."/>
            <person name="Ding S.J."/>
            <person name="Wang X.J."/>
            <person name="Zhu J.G."/>
            <person name="Ruan X.D."/>
            <person name="Zhao L."/>
            <person name="Wei J.T."/>
            <person name="Ye R.Z."/>
            <person name="Que T.C."/>
            <person name="Du C.H."/>
            <person name="Zhou Y.H."/>
            <person name="Cheng J.X."/>
            <person name="Dai P.F."/>
            <person name="Guo W.B."/>
            <person name="Han X.H."/>
            <person name="Huang E.J."/>
            <person name="Li L.F."/>
            <person name="Wei W."/>
            <person name="Gao Y.C."/>
            <person name="Liu J.Z."/>
            <person name="Shao H.Z."/>
            <person name="Wang X."/>
            <person name="Wang C.C."/>
            <person name="Yang T.C."/>
            <person name="Huo Q.B."/>
            <person name="Li W."/>
            <person name="Chen H.Y."/>
            <person name="Chen S.E."/>
            <person name="Zhou L.G."/>
            <person name="Ni X.B."/>
            <person name="Tian J.H."/>
            <person name="Sheng Y."/>
            <person name="Liu T."/>
            <person name="Pan Y.S."/>
            <person name="Xia L.Y."/>
            <person name="Li J."/>
            <person name="Zhao F."/>
            <person name="Cao W.C."/>
        </authorList>
    </citation>
    <scope>NUCLEOTIDE SEQUENCE [LARGE SCALE GENOMIC DNA]</scope>
    <source>
        <strain evidence="1">Iper-2018</strain>
    </source>
</reference>
<proteinExistence type="predicted"/>
<protein>
    <submittedName>
        <fullName evidence="1">Uncharacterized protein</fullName>
    </submittedName>
</protein>
<organism evidence="1 2">
    <name type="scientific">Ixodes persulcatus</name>
    <name type="common">Taiga tick</name>
    <dbReference type="NCBI Taxonomy" id="34615"/>
    <lineage>
        <taxon>Eukaryota</taxon>
        <taxon>Metazoa</taxon>
        <taxon>Ecdysozoa</taxon>
        <taxon>Arthropoda</taxon>
        <taxon>Chelicerata</taxon>
        <taxon>Arachnida</taxon>
        <taxon>Acari</taxon>
        <taxon>Parasitiformes</taxon>
        <taxon>Ixodida</taxon>
        <taxon>Ixodoidea</taxon>
        <taxon>Ixodidae</taxon>
        <taxon>Ixodinae</taxon>
        <taxon>Ixodes</taxon>
    </lineage>
</organism>
<keyword evidence="2" id="KW-1185">Reference proteome</keyword>
<comment type="caution">
    <text evidence="1">The sequence shown here is derived from an EMBL/GenBank/DDBJ whole genome shotgun (WGS) entry which is preliminary data.</text>
</comment>